<gene>
    <name evidence="1" type="primary">casA</name>
    <name evidence="1" type="ORF">GCM10009733_069990</name>
</gene>
<dbReference type="Gene3D" id="1.10.132.100">
    <property type="match status" value="1"/>
</dbReference>
<organism evidence="1 2">
    <name type="scientific">Nonomuraea maheshkhaliensis</name>
    <dbReference type="NCBI Taxonomy" id="419590"/>
    <lineage>
        <taxon>Bacteria</taxon>
        <taxon>Bacillati</taxon>
        <taxon>Actinomycetota</taxon>
        <taxon>Actinomycetes</taxon>
        <taxon>Streptosporangiales</taxon>
        <taxon>Streptosporangiaceae</taxon>
        <taxon>Nonomuraea</taxon>
    </lineage>
</organism>
<dbReference type="InterPro" id="IPR013381">
    <property type="entry name" value="CRISPR-assoc_prot_Cse1"/>
</dbReference>
<proteinExistence type="predicted"/>
<dbReference type="NCBIfam" id="TIGR02547">
    <property type="entry name" value="casA_cse1"/>
    <property type="match status" value="1"/>
</dbReference>
<evidence type="ECO:0000313" key="2">
    <source>
        <dbReference type="Proteomes" id="UP001500064"/>
    </source>
</evidence>
<protein>
    <submittedName>
        <fullName evidence="1">Type I-E CRISPR-associated protein Cse1/CasA</fullName>
    </submittedName>
</protein>
<name>A0ABP4RXL2_9ACTN</name>
<dbReference type="Pfam" id="PF09481">
    <property type="entry name" value="CRISPR_Cse1"/>
    <property type="match status" value="1"/>
</dbReference>
<dbReference type="EMBL" id="BAAAMU010000066">
    <property type="protein sequence ID" value="GAA1662371.1"/>
    <property type="molecule type" value="Genomic_DNA"/>
</dbReference>
<reference evidence="2" key="1">
    <citation type="journal article" date="2019" name="Int. J. Syst. Evol. Microbiol.">
        <title>The Global Catalogue of Microorganisms (GCM) 10K type strain sequencing project: providing services to taxonomists for standard genome sequencing and annotation.</title>
        <authorList>
            <consortium name="The Broad Institute Genomics Platform"/>
            <consortium name="The Broad Institute Genome Sequencing Center for Infectious Disease"/>
            <person name="Wu L."/>
            <person name="Ma J."/>
        </authorList>
    </citation>
    <scope>NUCLEOTIDE SEQUENCE [LARGE SCALE GENOMIC DNA]</scope>
    <source>
        <strain evidence="2">JCM 13929</strain>
    </source>
</reference>
<accession>A0ABP4RXL2</accession>
<evidence type="ECO:0000313" key="1">
    <source>
        <dbReference type="EMBL" id="GAA1662371.1"/>
    </source>
</evidence>
<keyword evidence="2" id="KW-1185">Reference proteome</keyword>
<comment type="caution">
    <text evidence="1">The sequence shown here is derived from an EMBL/GenBank/DDBJ whole genome shotgun (WGS) entry which is preliminary data.</text>
</comment>
<dbReference type="CDD" id="cd09729">
    <property type="entry name" value="Cse1_I-E"/>
    <property type="match status" value="1"/>
</dbReference>
<dbReference type="Proteomes" id="UP001500064">
    <property type="component" value="Unassembled WGS sequence"/>
</dbReference>
<sequence>MPRDSETPSFDLTRRPWLPVQRRDGSEEELSLEEVFAQADNLRRLVGDVPTQEFALLRLLLAILHDAIDGPQDVEEWQALWEDGLPISRISDYLSRQRDRLDLLHPGQPFLQTPGLRAMSGEIARLDRIIADVPNGARYFTMRARGAERLSFAEAARWLVHTHAFDTAGIKTGVVCDPRVKGGRAYPQGVGWAGTLGGVMAEGHSLRETLLLNLIAFDTDNLRLVPERDAPAWRREPNGPGQMDALELSRRPAGVRDLYTWPSRRVRLVHDSLGVTGVVLTYGDPLSPVNKHQHEPMTGWRRSPAQEKKLGLAQVYMPREHDPSRSAWRGLGALIAGYATGGEQRGEDVAVVRPRVLDWVARLTVEGDLPPDFLIRARLVGAVYGTQQSVIDEIIDDAVSMPVVLLYERDSGLGQHAIGAVGDAEAAVTVLGNFAFDLATACGAEGEPPKSTARHLGFSALDGPFRAWLAGLRAGDDAQERRTAWQQQVHRIISRQSDALMREAGDAAWRGRVIETKKGQELWLTDSQADWAFRGRLRKVLPLAVTDESDTDLRSDSPQNVEARA</sequence>